<gene>
    <name evidence="1" type="ORF">Tco_0908274</name>
</gene>
<evidence type="ECO:0000313" key="1">
    <source>
        <dbReference type="EMBL" id="GJT27999.1"/>
    </source>
</evidence>
<reference evidence="1" key="2">
    <citation type="submission" date="2022-01" db="EMBL/GenBank/DDBJ databases">
        <authorList>
            <person name="Yamashiro T."/>
            <person name="Shiraishi A."/>
            <person name="Satake H."/>
            <person name="Nakayama K."/>
        </authorList>
    </citation>
    <scope>NUCLEOTIDE SEQUENCE</scope>
</reference>
<dbReference type="Proteomes" id="UP001151760">
    <property type="component" value="Unassembled WGS sequence"/>
</dbReference>
<proteinExistence type="predicted"/>
<comment type="caution">
    <text evidence="1">The sequence shown here is derived from an EMBL/GenBank/DDBJ whole genome shotgun (WGS) entry which is preliminary data.</text>
</comment>
<organism evidence="1 2">
    <name type="scientific">Tanacetum coccineum</name>
    <dbReference type="NCBI Taxonomy" id="301880"/>
    <lineage>
        <taxon>Eukaryota</taxon>
        <taxon>Viridiplantae</taxon>
        <taxon>Streptophyta</taxon>
        <taxon>Embryophyta</taxon>
        <taxon>Tracheophyta</taxon>
        <taxon>Spermatophyta</taxon>
        <taxon>Magnoliopsida</taxon>
        <taxon>eudicotyledons</taxon>
        <taxon>Gunneridae</taxon>
        <taxon>Pentapetalae</taxon>
        <taxon>asterids</taxon>
        <taxon>campanulids</taxon>
        <taxon>Asterales</taxon>
        <taxon>Asteraceae</taxon>
        <taxon>Asteroideae</taxon>
        <taxon>Anthemideae</taxon>
        <taxon>Anthemidinae</taxon>
        <taxon>Tanacetum</taxon>
    </lineage>
</organism>
<reference evidence="1" key="1">
    <citation type="journal article" date="2022" name="Int. J. Mol. Sci.">
        <title>Draft Genome of Tanacetum Coccineum: Genomic Comparison of Closely Related Tanacetum-Family Plants.</title>
        <authorList>
            <person name="Yamashiro T."/>
            <person name="Shiraishi A."/>
            <person name="Nakayama K."/>
            <person name="Satake H."/>
        </authorList>
    </citation>
    <scope>NUCLEOTIDE SEQUENCE</scope>
</reference>
<protein>
    <submittedName>
        <fullName evidence="1">Uncharacterized protein</fullName>
    </submittedName>
</protein>
<evidence type="ECO:0000313" key="2">
    <source>
        <dbReference type="Proteomes" id="UP001151760"/>
    </source>
</evidence>
<accession>A0ABQ5CT60</accession>
<dbReference type="EMBL" id="BQNB010014425">
    <property type="protein sequence ID" value="GJT27999.1"/>
    <property type="molecule type" value="Genomic_DNA"/>
</dbReference>
<name>A0ABQ5CT60_9ASTR</name>
<keyword evidence="2" id="KW-1185">Reference proteome</keyword>
<sequence length="236" mass="27475">MVKIASDNVFHCWNENIPCLKECKIVGQLLVDHTLSYVLTATANVLAVYLQQFWKTVRLVVNANETIRFLMDRKEITYTVDMFLSNLKLPIFHVVVNRVHVDYASLLWWDFLHCVQQKKDVIQYPRFTKLIIVDLMKKFNSIPQRLQEDYHSIKDDISLISVYTMGNVTIRGMLISYEFINDDIHATEEYKEYEKVFVKVDVPTIQSQLVESTQGMNRTPSTYRTATPTAIVSDVV</sequence>